<dbReference type="EMBL" id="FSRE01000002">
    <property type="protein sequence ID" value="SIN89185.1"/>
    <property type="molecule type" value="Genomic_DNA"/>
</dbReference>
<evidence type="ECO:0000256" key="3">
    <source>
        <dbReference type="ARBA" id="ARBA00022519"/>
    </source>
</evidence>
<gene>
    <name evidence="14" type="ORF">SAMN05443662_0875</name>
</gene>
<dbReference type="InterPro" id="IPR052029">
    <property type="entry name" value="PpiD_chaperone"/>
</dbReference>
<keyword evidence="4 12" id="KW-0812">Transmembrane</keyword>
<dbReference type="SUPFAM" id="SSF109998">
    <property type="entry name" value="Triger factor/SurA peptide-binding domain-like"/>
    <property type="match status" value="1"/>
</dbReference>
<dbReference type="Gene3D" id="3.10.50.40">
    <property type="match status" value="1"/>
</dbReference>
<dbReference type="STRING" id="364032.SAMN05443662_0875"/>
<evidence type="ECO:0000256" key="5">
    <source>
        <dbReference type="ARBA" id="ARBA00022989"/>
    </source>
</evidence>
<evidence type="ECO:0000256" key="1">
    <source>
        <dbReference type="ARBA" id="ARBA00004382"/>
    </source>
</evidence>
<dbReference type="InterPro" id="IPR046357">
    <property type="entry name" value="PPIase_dom_sf"/>
</dbReference>
<evidence type="ECO:0000256" key="9">
    <source>
        <dbReference type="ARBA" id="ARBA00040743"/>
    </source>
</evidence>
<evidence type="ECO:0000256" key="7">
    <source>
        <dbReference type="ARBA" id="ARBA00023186"/>
    </source>
</evidence>
<evidence type="ECO:0000256" key="2">
    <source>
        <dbReference type="ARBA" id="ARBA00022475"/>
    </source>
</evidence>
<evidence type="ECO:0000256" key="6">
    <source>
        <dbReference type="ARBA" id="ARBA00023136"/>
    </source>
</evidence>
<protein>
    <recommendedName>
        <fullName evidence="9">Periplasmic chaperone PpiD</fullName>
    </recommendedName>
    <alternativeName>
        <fullName evidence="10">Periplasmic folding chaperone</fullName>
    </alternativeName>
</protein>
<evidence type="ECO:0000256" key="12">
    <source>
        <dbReference type="SAM" id="Phobius"/>
    </source>
</evidence>
<keyword evidence="3" id="KW-0997">Cell inner membrane</keyword>
<dbReference type="Proteomes" id="UP000198461">
    <property type="component" value="Unassembled WGS sequence"/>
</dbReference>
<evidence type="ECO:0000313" key="14">
    <source>
        <dbReference type="EMBL" id="SIN89185.1"/>
    </source>
</evidence>
<keyword evidence="6 12" id="KW-0472">Membrane</keyword>
<organism evidence="14 15">
    <name type="scientific">Sulfurivirga caldicuralii</name>
    <dbReference type="NCBI Taxonomy" id="364032"/>
    <lineage>
        <taxon>Bacteria</taxon>
        <taxon>Pseudomonadati</taxon>
        <taxon>Pseudomonadota</taxon>
        <taxon>Gammaproteobacteria</taxon>
        <taxon>Thiotrichales</taxon>
        <taxon>Piscirickettsiaceae</taxon>
        <taxon>Sulfurivirga</taxon>
    </lineage>
</organism>
<evidence type="ECO:0000313" key="15">
    <source>
        <dbReference type="Proteomes" id="UP000198461"/>
    </source>
</evidence>
<comment type="subcellular location">
    <subcellularLocation>
        <location evidence="1">Cell inner membrane</location>
        <topology evidence="1">Single-pass type II membrane protein</topology>
        <orientation evidence="1">Periplasmic side</orientation>
    </subcellularLocation>
</comment>
<dbReference type="InterPro" id="IPR027304">
    <property type="entry name" value="Trigger_fact/SurA_dom_sf"/>
</dbReference>
<keyword evidence="11" id="KW-0697">Rotamase</keyword>
<sequence>MLEFIREKAKGMIAWAIIILIAVPFALWGINNYFTGDKGIVVAEVNGEKIPAVEFVRAYQRERQQLQQQLGDAFDEKVNDEQLRKQILAQLIEAKLIQQWTQDHHMAISDAQLAAVIQSAPIFLDDEGQFDHKKYEQLLANNGLTIAQFEQLQRQFLLEQQYLNLTLASSLATPMEVDQLVALQQQQRKAGWIEFDLKPYLARIKITDQQIADYYAAHKDEFVEPEKVVVDYVLLDKQRLAKSINPDEATLKQFYEENRDLYAEPEERRVRHILIRAQRGDKASEQAALAKIKQIRGELKQGKPFAELARQHSQDPGSAEVGGDLGYFEQGMMAPEFDKKVFSMQKGEISEPVQTDFGYHLILLEGIKPRRVLPYDKVKERVLQAYRQQQADKQYYDLLEKLNSIAYEQPDSLEPAAEAIGGKVETSKPFAKGQGTGLFANPKVNEAVFSDDVYNQHLNSPVVELGNDRAMVVRLNKLIPRRQLTLDEVKARIRTRLTQEQAVAQARADAEKVLEALRQGAEPESVVQPGMTWYAPKWVGRERPVAPAAIQAAIFKAPKPHDGKPSLQLIALPNGAPVILVIEAVRGATDKVPEIILKQLKLALRGLYGESEVAYRIAQLKKQADIEINDAYLTLK</sequence>
<dbReference type="GO" id="GO:0003755">
    <property type="term" value="F:peptidyl-prolyl cis-trans isomerase activity"/>
    <property type="evidence" value="ECO:0007669"/>
    <property type="project" value="UniProtKB-KW"/>
</dbReference>
<proteinExistence type="inferred from homology"/>
<evidence type="ECO:0000256" key="8">
    <source>
        <dbReference type="ARBA" id="ARBA00038408"/>
    </source>
</evidence>
<dbReference type="InterPro" id="IPR023058">
    <property type="entry name" value="PPIase_PpiC_CS"/>
</dbReference>
<keyword evidence="2" id="KW-1003">Cell membrane</keyword>
<dbReference type="RefSeq" id="WP_074201164.1">
    <property type="nucleotide sequence ID" value="NZ_FSRE01000002.1"/>
</dbReference>
<keyword evidence="7" id="KW-0143">Chaperone</keyword>
<dbReference type="SUPFAM" id="SSF54534">
    <property type="entry name" value="FKBP-like"/>
    <property type="match status" value="1"/>
</dbReference>
<dbReference type="InterPro" id="IPR000297">
    <property type="entry name" value="PPIase_PpiC"/>
</dbReference>
<dbReference type="PANTHER" id="PTHR47529">
    <property type="entry name" value="PEPTIDYL-PROLYL CIS-TRANS ISOMERASE D"/>
    <property type="match status" value="1"/>
</dbReference>
<dbReference type="PROSITE" id="PS01096">
    <property type="entry name" value="PPIC_PPIASE_1"/>
    <property type="match status" value="1"/>
</dbReference>
<dbReference type="Pfam" id="PF00639">
    <property type="entry name" value="Rotamase"/>
    <property type="match status" value="1"/>
</dbReference>
<evidence type="ECO:0000259" key="13">
    <source>
        <dbReference type="PROSITE" id="PS50198"/>
    </source>
</evidence>
<dbReference type="PROSITE" id="PS50198">
    <property type="entry name" value="PPIC_PPIASE_2"/>
    <property type="match status" value="1"/>
</dbReference>
<keyword evidence="15" id="KW-1185">Reference proteome</keyword>
<dbReference type="GO" id="GO:0005886">
    <property type="term" value="C:plasma membrane"/>
    <property type="evidence" value="ECO:0007669"/>
    <property type="project" value="UniProtKB-SubCell"/>
</dbReference>
<feature type="domain" description="PpiC" evidence="13">
    <location>
        <begin position="265"/>
        <end position="366"/>
    </location>
</feature>
<evidence type="ECO:0000256" key="10">
    <source>
        <dbReference type="ARBA" id="ARBA00042775"/>
    </source>
</evidence>
<dbReference type="AlphaFoldDB" id="A0A1N6F1N2"/>
<reference evidence="14 15" key="1">
    <citation type="submission" date="2016-11" db="EMBL/GenBank/DDBJ databases">
        <authorList>
            <person name="Jaros S."/>
            <person name="Januszkiewicz K."/>
            <person name="Wedrychowicz H."/>
        </authorList>
    </citation>
    <scope>NUCLEOTIDE SEQUENCE [LARGE SCALE GENOMIC DNA]</scope>
    <source>
        <strain evidence="14 15">DSM 17737</strain>
    </source>
</reference>
<dbReference type="Gene3D" id="1.10.4030.10">
    <property type="entry name" value="Porin chaperone SurA, peptide-binding domain"/>
    <property type="match status" value="1"/>
</dbReference>
<dbReference type="Pfam" id="PF13624">
    <property type="entry name" value="SurA_N_3"/>
    <property type="match status" value="1"/>
</dbReference>
<keyword evidence="5 12" id="KW-1133">Transmembrane helix</keyword>
<keyword evidence="11 14" id="KW-0413">Isomerase</keyword>
<dbReference type="PANTHER" id="PTHR47529:SF1">
    <property type="entry name" value="PERIPLASMIC CHAPERONE PPID"/>
    <property type="match status" value="1"/>
</dbReference>
<dbReference type="OrthoDB" id="9812372at2"/>
<accession>A0A1N6F1N2</accession>
<evidence type="ECO:0000256" key="4">
    <source>
        <dbReference type="ARBA" id="ARBA00022692"/>
    </source>
</evidence>
<name>A0A1N6F1N2_9GAMM</name>
<comment type="similarity">
    <text evidence="8">Belongs to the PpiD chaperone family.</text>
</comment>
<feature type="transmembrane region" description="Helical" evidence="12">
    <location>
        <begin position="12"/>
        <end position="30"/>
    </location>
</feature>
<evidence type="ECO:0000256" key="11">
    <source>
        <dbReference type="PROSITE-ProRule" id="PRU00278"/>
    </source>
</evidence>